<evidence type="ECO:0000256" key="1">
    <source>
        <dbReference type="ARBA" id="ARBA00004948"/>
    </source>
</evidence>
<dbReference type="GO" id="GO:0009228">
    <property type="term" value="P:thiamine biosynthetic process"/>
    <property type="evidence" value="ECO:0007669"/>
    <property type="project" value="UniProtKB-KW"/>
</dbReference>
<reference evidence="4 5" key="1">
    <citation type="submission" date="2019-03" db="EMBL/GenBank/DDBJ databases">
        <authorList>
            <person name="Kox A.R. M."/>
        </authorList>
    </citation>
    <scope>NUCLEOTIDE SEQUENCE [LARGE SCALE GENOMIC DNA]</scope>
    <source>
        <strain evidence="4">MTUNDRAET4 annotated genome</strain>
    </source>
</reference>
<dbReference type="InterPro" id="IPR022998">
    <property type="entry name" value="ThiamineP_synth_TenI"/>
</dbReference>
<evidence type="ECO:0000313" key="4">
    <source>
        <dbReference type="EMBL" id="VFU07344.1"/>
    </source>
</evidence>
<dbReference type="InterPro" id="IPR036206">
    <property type="entry name" value="ThiamineP_synth_sf"/>
</dbReference>
<dbReference type="Proteomes" id="UP000294360">
    <property type="component" value="Chromosome"/>
</dbReference>
<gene>
    <name evidence="4" type="primary">thiE</name>
    <name evidence="4" type="ORF">MTUNDRAET4_0451</name>
</gene>
<dbReference type="PANTHER" id="PTHR20857:SF23">
    <property type="entry name" value="THIAMINE BIOSYNTHETIC BIFUNCTIONAL ENZYME"/>
    <property type="match status" value="1"/>
</dbReference>
<dbReference type="SUPFAM" id="SSF51391">
    <property type="entry name" value="Thiamin phosphate synthase"/>
    <property type="match status" value="1"/>
</dbReference>
<evidence type="ECO:0000259" key="3">
    <source>
        <dbReference type="Pfam" id="PF02581"/>
    </source>
</evidence>
<evidence type="ECO:0000313" key="5">
    <source>
        <dbReference type="Proteomes" id="UP000294360"/>
    </source>
</evidence>
<dbReference type="GO" id="GO:0004789">
    <property type="term" value="F:thiamine-phosphate diphosphorylase activity"/>
    <property type="evidence" value="ECO:0007669"/>
    <property type="project" value="UniProtKB-EC"/>
</dbReference>
<dbReference type="CDD" id="cd00564">
    <property type="entry name" value="TMP_TenI"/>
    <property type="match status" value="1"/>
</dbReference>
<keyword evidence="2" id="KW-0784">Thiamine biosynthesis</keyword>
<dbReference type="GO" id="GO:0005737">
    <property type="term" value="C:cytoplasm"/>
    <property type="evidence" value="ECO:0007669"/>
    <property type="project" value="TreeGrafter"/>
</dbReference>
<dbReference type="Pfam" id="PF02581">
    <property type="entry name" value="TMP-TENI"/>
    <property type="match status" value="1"/>
</dbReference>
<evidence type="ECO:0000256" key="2">
    <source>
        <dbReference type="ARBA" id="ARBA00022977"/>
    </source>
</evidence>
<dbReference type="Gene3D" id="3.20.20.70">
    <property type="entry name" value="Aldolase class I"/>
    <property type="match status" value="1"/>
</dbReference>
<dbReference type="EMBL" id="LR536450">
    <property type="protein sequence ID" value="VFU07344.1"/>
    <property type="molecule type" value="Genomic_DNA"/>
</dbReference>
<dbReference type="RefSeq" id="WP_134486421.1">
    <property type="nucleotide sequence ID" value="NZ_CP139089.1"/>
</dbReference>
<dbReference type="OrthoDB" id="7159061at2"/>
<comment type="pathway">
    <text evidence="1">Cofactor biosynthesis; thiamine diphosphate biosynthesis.</text>
</comment>
<dbReference type="AlphaFoldDB" id="A0A4U8YVI3"/>
<name>A0A4U8YVI3_METTU</name>
<dbReference type="EC" id="2.5.1.3" evidence="4"/>
<dbReference type="InterPro" id="IPR013785">
    <property type="entry name" value="Aldolase_TIM"/>
</dbReference>
<sequence length="210" mass="21965">MSSDSPRLFLITPKISDAAAFAATLDAALKACDVACVLLRTEGRDLGENKKIVRALAPLAQDRDAALLVENDAQLAIRSGADGCHVESVGEPLAAALAALQPDRIVGAGRLMSRDDAMSAGEAGVDYLMFGGPDDAEPHEAILERVRWWAEIFNIPCVAYAHALTDVGELAEAGADFIALGEAVFEDPRGPAAALADVAATLAKTREKAQ</sequence>
<proteinExistence type="predicted"/>
<protein>
    <submittedName>
        <fullName evidence="4">Thiamine-phosphate synthase</fullName>
        <ecNumber evidence="4">2.5.1.3</ecNumber>
    </submittedName>
</protein>
<dbReference type="KEGG" id="mtun:MTUNDRAET4_0451"/>
<organism evidence="4 5">
    <name type="scientific">Methylocella tundrae</name>
    <dbReference type="NCBI Taxonomy" id="227605"/>
    <lineage>
        <taxon>Bacteria</taxon>
        <taxon>Pseudomonadati</taxon>
        <taxon>Pseudomonadota</taxon>
        <taxon>Alphaproteobacteria</taxon>
        <taxon>Hyphomicrobiales</taxon>
        <taxon>Beijerinckiaceae</taxon>
        <taxon>Methylocella</taxon>
    </lineage>
</organism>
<accession>A0A4U8YVI3</accession>
<dbReference type="PANTHER" id="PTHR20857">
    <property type="entry name" value="THIAMINE-PHOSPHATE PYROPHOSPHORYLASE"/>
    <property type="match status" value="1"/>
</dbReference>
<keyword evidence="4" id="KW-0808">Transferase</keyword>
<feature type="domain" description="Thiamine phosphate synthase/TenI" evidence="3">
    <location>
        <begin position="8"/>
        <end position="183"/>
    </location>
</feature>